<dbReference type="EMBL" id="JAUESC010000003">
    <property type="protein sequence ID" value="KAK0599913.1"/>
    <property type="molecule type" value="Genomic_DNA"/>
</dbReference>
<comment type="caution">
    <text evidence="4">The sequence shown here is derived from an EMBL/GenBank/DDBJ whole genome shotgun (WGS) entry which is preliminary data.</text>
</comment>
<name>A0AA39T274_ACESA</name>
<dbReference type="Pfam" id="PF07714">
    <property type="entry name" value="PK_Tyr_Ser-Thr"/>
    <property type="match status" value="1"/>
</dbReference>
<keyword evidence="2" id="KW-0067">ATP-binding</keyword>
<evidence type="ECO:0000259" key="3">
    <source>
        <dbReference type="PROSITE" id="PS50011"/>
    </source>
</evidence>
<accession>A0AA39T274</accession>
<organism evidence="4 5">
    <name type="scientific">Acer saccharum</name>
    <name type="common">Sugar maple</name>
    <dbReference type="NCBI Taxonomy" id="4024"/>
    <lineage>
        <taxon>Eukaryota</taxon>
        <taxon>Viridiplantae</taxon>
        <taxon>Streptophyta</taxon>
        <taxon>Embryophyta</taxon>
        <taxon>Tracheophyta</taxon>
        <taxon>Spermatophyta</taxon>
        <taxon>Magnoliopsida</taxon>
        <taxon>eudicotyledons</taxon>
        <taxon>Gunneridae</taxon>
        <taxon>Pentapetalae</taxon>
        <taxon>rosids</taxon>
        <taxon>malvids</taxon>
        <taxon>Sapindales</taxon>
        <taxon>Sapindaceae</taxon>
        <taxon>Hippocastanoideae</taxon>
        <taxon>Acereae</taxon>
        <taxon>Acer</taxon>
    </lineage>
</organism>
<dbReference type="GO" id="GO:0007166">
    <property type="term" value="P:cell surface receptor signaling pathway"/>
    <property type="evidence" value="ECO:0007669"/>
    <property type="project" value="InterPro"/>
</dbReference>
<dbReference type="InterPro" id="IPR045274">
    <property type="entry name" value="WAK-like"/>
</dbReference>
<gene>
    <name evidence="4" type="ORF">LWI29_009800</name>
</gene>
<evidence type="ECO:0000313" key="4">
    <source>
        <dbReference type="EMBL" id="KAK0599913.1"/>
    </source>
</evidence>
<evidence type="ECO:0000256" key="1">
    <source>
        <dbReference type="ARBA" id="ARBA00022741"/>
    </source>
</evidence>
<proteinExistence type="predicted"/>
<evidence type="ECO:0000313" key="5">
    <source>
        <dbReference type="Proteomes" id="UP001168877"/>
    </source>
</evidence>
<dbReference type="GO" id="GO:0005524">
    <property type="term" value="F:ATP binding"/>
    <property type="evidence" value="ECO:0007669"/>
    <property type="project" value="UniProtKB-KW"/>
</dbReference>
<sequence>MVSFWRKEYWEKRGKTKFIVKNGEILLEKLITTFDGNRNPIRNFFSKELKLATNNYDKMNVIMIDLFFKLYKGFLPDRQISVMVFESKSKRSYDECINNIVFASQMCHKHILKLIGCCVETEVPILVFESLVKYGILKDHILSHREPHLESLSWRQRLKISMEIANTFAYLHVGFPRPIVYSKMSSSIILLDEHLVPKLIDFSYAECIPEGETHIKDAQFRGYVGYTAPELCRGVLNEKCDVYGFGILLLEILTGQRKIDLIRSMSETEDETETKDEDRKFFARMGDNWSLDFEGGEINWLCNFVKNINGENWFIVVVDPTIIGDRLCPETRQQIKVFVELVVIKCLSYSAGDRPSMIDVAKQLRQLYLSHNVN</sequence>
<dbReference type="SUPFAM" id="SSF56112">
    <property type="entry name" value="Protein kinase-like (PK-like)"/>
    <property type="match status" value="1"/>
</dbReference>
<dbReference type="InterPro" id="IPR001245">
    <property type="entry name" value="Ser-Thr/Tyr_kinase_cat_dom"/>
</dbReference>
<protein>
    <recommendedName>
        <fullName evidence="3">Protein kinase domain-containing protein</fullName>
    </recommendedName>
</protein>
<dbReference type="PANTHER" id="PTHR27005:SF466">
    <property type="entry name" value="NON-FUNCTIONAL PSEUDOKINASE ZED1-LIKE"/>
    <property type="match status" value="1"/>
</dbReference>
<dbReference type="InterPro" id="IPR011009">
    <property type="entry name" value="Kinase-like_dom_sf"/>
</dbReference>
<dbReference type="Gene3D" id="1.10.510.10">
    <property type="entry name" value="Transferase(Phosphotransferase) domain 1"/>
    <property type="match status" value="1"/>
</dbReference>
<reference evidence="4" key="1">
    <citation type="journal article" date="2022" name="Plant J.">
        <title>Strategies of tolerance reflected in two North American maple genomes.</title>
        <authorList>
            <person name="McEvoy S.L."/>
            <person name="Sezen U.U."/>
            <person name="Trouern-Trend A."/>
            <person name="McMahon S.M."/>
            <person name="Schaberg P.G."/>
            <person name="Yang J."/>
            <person name="Wegrzyn J.L."/>
            <person name="Swenson N.G."/>
        </authorList>
    </citation>
    <scope>NUCLEOTIDE SEQUENCE</scope>
    <source>
        <tissue evidence="4">Leaf</tissue>
    </source>
</reference>
<evidence type="ECO:0000256" key="2">
    <source>
        <dbReference type="ARBA" id="ARBA00022840"/>
    </source>
</evidence>
<dbReference type="PANTHER" id="PTHR27005">
    <property type="entry name" value="WALL-ASSOCIATED RECEPTOR KINASE-LIKE 21"/>
    <property type="match status" value="1"/>
</dbReference>
<dbReference type="GO" id="GO:0005886">
    <property type="term" value="C:plasma membrane"/>
    <property type="evidence" value="ECO:0007669"/>
    <property type="project" value="TreeGrafter"/>
</dbReference>
<dbReference type="InterPro" id="IPR000719">
    <property type="entry name" value="Prot_kinase_dom"/>
</dbReference>
<feature type="domain" description="Protein kinase" evidence="3">
    <location>
        <begin position="56"/>
        <end position="369"/>
    </location>
</feature>
<dbReference type="Gene3D" id="3.30.200.20">
    <property type="entry name" value="Phosphorylase Kinase, domain 1"/>
    <property type="match status" value="1"/>
</dbReference>
<reference evidence="4" key="2">
    <citation type="submission" date="2023-06" db="EMBL/GenBank/DDBJ databases">
        <authorList>
            <person name="Swenson N.G."/>
            <person name="Wegrzyn J.L."/>
            <person name="Mcevoy S.L."/>
        </authorList>
    </citation>
    <scope>NUCLEOTIDE SEQUENCE</scope>
    <source>
        <strain evidence="4">NS2018</strain>
        <tissue evidence="4">Leaf</tissue>
    </source>
</reference>
<dbReference type="Proteomes" id="UP001168877">
    <property type="component" value="Unassembled WGS sequence"/>
</dbReference>
<dbReference type="GO" id="GO:0004674">
    <property type="term" value="F:protein serine/threonine kinase activity"/>
    <property type="evidence" value="ECO:0007669"/>
    <property type="project" value="TreeGrafter"/>
</dbReference>
<keyword evidence="1" id="KW-0547">Nucleotide-binding</keyword>
<dbReference type="AlphaFoldDB" id="A0AA39T274"/>
<keyword evidence="5" id="KW-1185">Reference proteome</keyword>
<dbReference type="PROSITE" id="PS50011">
    <property type="entry name" value="PROTEIN_KINASE_DOM"/>
    <property type="match status" value="1"/>
</dbReference>